<dbReference type="EMBL" id="JAGIOD010000002">
    <property type="protein sequence ID" value="MBP2383891.1"/>
    <property type="molecule type" value="Genomic_DNA"/>
</dbReference>
<keyword evidence="3" id="KW-1185">Reference proteome</keyword>
<evidence type="ECO:0000313" key="2">
    <source>
        <dbReference type="EMBL" id="MBP2383891.1"/>
    </source>
</evidence>
<organism evidence="2 3">
    <name type="scientific">Brachybacterium sacelli</name>
    <dbReference type="NCBI Taxonomy" id="173364"/>
    <lineage>
        <taxon>Bacteria</taxon>
        <taxon>Bacillati</taxon>
        <taxon>Actinomycetota</taxon>
        <taxon>Actinomycetes</taxon>
        <taxon>Micrococcales</taxon>
        <taxon>Dermabacteraceae</taxon>
        <taxon>Brachybacterium</taxon>
    </lineage>
</organism>
<dbReference type="InterPro" id="IPR006311">
    <property type="entry name" value="TAT_signal"/>
</dbReference>
<dbReference type="RefSeq" id="WP_209904794.1">
    <property type="nucleotide sequence ID" value="NZ_BAAAJW010000001.1"/>
</dbReference>
<dbReference type="PROSITE" id="PS51318">
    <property type="entry name" value="TAT"/>
    <property type="match status" value="1"/>
</dbReference>
<accession>A0ABS4X6D8</accession>
<evidence type="ECO:0000256" key="1">
    <source>
        <dbReference type="SAM" id="MobiDB-lite"/>
    </source>
</evidence>
<evidence type="ECO:0008006" key="4">
    <source>
        <dbReference type="Google" id="ProtNLM"/>
    </source>
</evidence>
<proteinExistence type="predicted"/>
<dbReference type="Proteomes" id="UP001519290">
    <property type="component" value="Unassembled WGS sequence"/>
</dbReference>
<name>A0ABS4X6D8_9MICO</name>
<reference evidence="2 3" key="1">
    <citation type="submission" date="2021-03" db="EMBL/GenBank/DDBJ databases">
        <title>Sequencing the genomes of 1000 actinobacteria strains.</title>
        <authorList>
            <person name="Klenk H.-P."/>
        </authorList>
    </citation>
    <scope>NUCLEOTIDE SEQUENCE [LARGE SCALE GENOMIC DNA]</scope>
    <source>
        <strain evidence="2 3">DSM 14566</strain>
    </source>
</reference>
<comment type="caution">
    <text evidence="2">The sequence shown here is derived from an EMBL/GenBank/DDBJ whole genome shotgun (WGS) entry which is preliminary data.</text>
</comment>
<feature type="compositionally biased region" description="Pro residues" evidence="1">
    <location>
        <begin position="1"/>
        <end position="11"/>
    </location>
</feature>
<evidence type="ECO:0000313" key="3">
    <source>
        <dbReference type="Proteomes" id="UP001519290"/>
    </source>
</evidence>
<feature type="region of interest" description="Disordered" evidence="1">
    <location>
        <begin position="1"/>
        <end position="21"/>
    </location>
</feature>
<sequence length="410" mass="44493">MSAIAPVPPTSDPQRTARGGIDRRTVLRGAGLLGAVTAGGATLAAPPAHAADVPEDISPDSFTVTADYTTYADLVEALLEQVGSSSVSELMEDANYERTPVSGVVDGQLHGFRFESYHEDVSHVAPQGITTSRDAVGSAQGGRYEGRQLIAVSFYDSSFEGCGINLIDWDADHPNTYRQILLVEPTEDVDEPSFRDVPIHAGGIAWYGDLLYVADTNQGMRVFDMRRILTTDRGGKKEQIGRVGETFYAHHFGFALPQVGTIATHPGSEELLWSTISLDRSSTSVVMTEYRCTDCDYPAGTTRAVRFPFAPGSTKFASTTTATEALEVPLHNLNGVASFDGTWWFNQSNSTNRTLHAWSGSGEMTAHPWVNWGESLSYWQDPNGPDLLWSLREETGDQPVFAVGAEDYGV</sequence>
<gene>
    <name evidence="2" type="ORF">JOF43_003880</name>
</gene>
<protein>
    <recommendedName>
        <fullName evidence="4">Secreted protein</fullName>
    </recommendedName>
</protein>